<dbReference type="Gene3D" id="1.20.1250.10">
    <property type="match status" value="1"/>
</dbReference>
<dbReference type="OMA" id="RQGHCSE"/>
<keyword evidence="3" id="KW-1185">Reference proteome</keyword>
<dbReference type="Proteomes" id="UP000261420">
    <property type="component" value="Unplaced"/>
</dbReference>
<feature type="signal peptide" evidence="1">
    <location>
        <begin position="1"/>
        <end position="20"/>
    </location>
</feature>
<dbReference type="STRING" id="41447.ENSSDUP00000019560"/>
<reference evidence="2" key="2">
    <citation type="submission" date="2025-09" db="UniProtKB">
        <authorList>
            <consortium name="Ensembl"/>
        </authorList>
    </citation>
    <scope>IDENTIFICATION</scope>
</reference>
<accession>A0A3B4UP95</accession>
<proteinExistence type="predicted"/>
<reference evidence="2" key="1">
    <citation type="submission" date="2025-08" db="UniProtKB">
        <authorList>
            <consortium name="Ensembl"/>
        </authorList>
    </citation>
    <scope>IDENTIFICATION</scope>
</reference>
<evidence type="ECO:0000256" key="1">
    <source>
        <dbReference type="SAM" id="SignalP"/>
    </source>
</evidence>
<feature type="chain" id="PRO_5017419968" evidence="1">
    <location>
        <begin position="21"/>
        <end position="161"/>
    </location>
</feature>
<name>A0A3B4UP95_SERDU</name>
<dbReference type="Ensembl" id="ENSSDUT00000019906.1">
    <property type="protein sequence ID" value="ENSSDUP00000019560.1"/>
    <property type="gene ID" value="ENSSDUG00000014221.1"/>
</dbReference>
<evidence type="ECO:0000313" key="3">
    <source>
        <dbReference type="Proteomes" id="UP000261420"/>
    </source>
</evidence>
<dbReference type="SUPFAM" id="SSF47266">
    <property type="entry name" value="4-helical cytokines"/>
    <property type="match status" value="1"/>
</dbReference>
<dbReference type="GeneTree" id="ENSGT00530000066614"/>
<dbReference type="InterPro" id="IPR009079">
    <property type="entry name" value="4_helix_cytokine-like_core"/>
</dbReference>
<evidence type="ECO:0000313" key="2">
    <source>
        <dbReference type="Ensembl" id="ENSSDUP00000019560.1"/>
    </source>
</evidence>
<keyword evidence="1" id="KW-0732">Signal</keyword>
<protein>
    <submittedName>
        <fullName evidence="2">Leptin-like</fullName>
    </submittedName>
</protein>
<sequence>MDYTLALLFSLLQALSLCTAAPLPTEVVKMKSKVKWMAEQLVVRLDKDLQVPAGLTLSQPADDLDGPASIVTVLEGYNSLISDTLNGVSQVKLDISSLTGYLNQWRQGHCSEQRPKPPVSGPLQKLQSRKEFIHTVSIEALMRVKEFLNLLLKNLDHLETC</sequence>
<organism evidence="2 3">
    <name type="scientific">Seriola dumerili</name>
    <name type="common">Greater amberjack</name>
    <name type="synonym">Caranx dumerili</name>
    <dbReference type="NCBI Taxonomy" id="41447"/>
    <lineage>
        <taxon>Eukaryota</taxon>
        <taxon>Metazoa</taxon>
        <taxon>Chordata</taxon>
        <taxon>Craniata</taxon>
        <taxon>Vertebrata</taxon>
        <taxon>Euteleostomi</taxon>
        <taxon>Actinopterygii</taxon>
        <taxon>Neopterygii</taxon>
        <taxon>Teleostei</taxon>
        <taxon>Neoteleostei</taxon>
        <taxon>Acanthomorphata</taxon>
        <taxon>Carangaria</taxon>
        <taxon>Carangiformes</taxon>
        <taxon>Carangidae</taxon>
        <taxon>Seriola</taxon>
    </lineage>
</organism>
<dbReference type="AlphaFoldDB" id="A0A3B4UP95"/>